<protein>
    <submittedName>
        <fullName evidence="3">F-box domain-containing protein</fullName>
    </submittedName>
</protein>
<feature type="domain" description="F-box" evidence="1">
    <location>
        <begin position="11"/>
        <end position="54"/>
    </location>
</feature>
<dbReference type="InterPro" id="IPR036047">
    <property type="entry name" value="F-box-like_dom_sf"/>
</dbReference>
<evidence type="ECO:0000259" key="1">
    <source>
        <dbReference type="PROSITE" id="PS50181"/>
    </source>
</evidence>
<dbReference type="AlphaFoldDB" id="A0A915D2Q4"/>
<organism evidence="2 3">
    <name type="scientific">Ditylenchus dipsaci</name>
    <dbReference type="NCBI Taxonomy" id="166011"/>
    <lineage>
        <taxon>Eukaryota</taxon>
        <taxon>Metazoa</taxon>
        <taxon>Ecdysozoa</taxon>
        <taxon>Nematoda</taxon>
        <taxon>Chromadorea</taxon>
        <taxon>Rhabditida</taxon>
        <taxon>Tylenchina</taxon>
        <taxon>Tylenchomorpha</taxon>
        <taxon>Sphaerularioidea</taxon>
        <taxon>Anguinidae</taxon>
        <taxon>Anguininae</taxon>
        <taxon>Ditylenchus</taxon>
    </lineage>
</organism>
<dbReference type="PROSITE" id="PS50181">
    <property type="entry name" value="FBOX"/>
    <property type="match status" value="1"/>
</dbReference>
<dbReference type="InterPro" id="IPR001810">
    <property type="entry name" value="F-box_dom"/>
</dbReference>
<sequence>MQHRCSRAMYLCQINELPIEILAEIFEHLNYRQRVQIERFTRNTLCLKEPWNNLEPHYKTEKLTLEEENPKKYFSMYISESFRQ</sequence>
<reference evidence="3" key="1">
    <citation type="submission" date="2022-11" db="UniProtKB">
        <authorList>
            <consortium name="WormBaseParasite"/>
        </authorList>
    </citation>
    <scope>IDENTIFICATION</scope>
</reference>
<accession>A0A915D2Q4</accession>
<evidence type="ECO:0000313" key="2">
    <source>
        <dbReference type="Proteomes" id="UP000887574"/>
    </source>
</evidence>
<proteinExistence type="predicted"/>
<dbReference type="SUPFAM" id="SSF81383">
    <property type="entry name" value="F-box domain"/>
    <property type="match status" value="1"/>
</dbReference>
<name>A0A915D2Q4_9BILA</name>
<keyword evidence="2" id="KW-1185">Reference proteome</keyword>
<dbReference type="Proteomes" id="UP000887574">
    <property type="component" value="Unplaced"/>
</dbReference>
<dbReference type="WBParaSite" id="jg14933">
    <property type="protein sequence ID" value="jg14933"/>
    <property type="gene ID" value="jg14933"/>
</dbReference>
<evidence type="ECO:0000313" key="3">
    <source>
        <dbReference type="WBParaSite" id="jg14933"/>
    </source>
</evidence>